<feature type="compositionally biased region" description="Polar residues" evidence="9">
    <location>
        <begin position="59"/>
        <end position="68"/>
    </location>
</feature>
<dbReference type="Pfam" id="PF00125">
    <property type="entry name" value="Histone"/>
    <property type="match status" value="1"/>
</dbReference>
<evidence type="ECO:0000259" key="10">
    <source>
        <dbReference type="Pfam" id="PF00125"/>
    </source>
</evidence>
<feature type="region of interest" description="Disordered" evidence="9">
    <location>
        <begin position="54"/>
        <end position="90"/>
    </location>
</feature>
<accession>A0AAV5J457</accession>
<evidence type="ECO:0000256" key="9">
    <source>
        <dbReference type="SAM" id="MobiDB-lite"/>
    </source>
</evidence>
<evidence type="ECO:0000256" key="8">
    <source>
        <dbReference type="ARBA" id="ARBA00023269"/>
    </source>
</evidence>
<evidence type="ECO:0000256" key="1">
    <source>
        <dbReference type="ARBA" id="ARBA00004123"/>
    </source>
</evidence>
<evidence type="ECO:0000256" key="5">
    <source>
        <dbReference type="ARBA" id="ARBA00022990"/>
    </source>
</evidence>
<evidence type="ECO:0000313" key="11">
    <source>
        <dbReference type="EMBL" id="GKV09384.1"/>
    </source>
</evidence>
<keyword evidence="4" id="KW-0158">Chromosome</keyword>
<proteinExistence type="inferred from homology"/>
<keyword evidence="5" id="KW-0007">Acetylation</keyword>
<dbReference type="GO" id="GO:0003677">
    <property type="term" value="F:DNA binding"/>
    <property type="evidence" value="ECO:0007669"/>
    <property type="project" value="UniProtKB-KW"/>
</dbReference>
<name>A0AAV5J457_9ROSI</name>
<reference evidence="11 12" key="1">
    <citation type="journal article" date="2021" name="Commun. Biol.">
        <title>The genome of Shorea leprosula (Dipterocarpaceae) highlights the ecological relevance of drought in aseasonal tropical rainforests.</title>
        <authorList>
            <person name="Ng K.K.S."/>
            <person name="Kobayashi M.J."/>
            <person name="Fawcett J.A."/>
            <person name="Hatakeyama M."/>
            <person name="Paape T."/>
            <person name="Ng C.H."/>
            <person name="Ang C.C."/>
            <person name="Tnah L.H."/>
            <person name="Lee C.T."/>
            <person name="Nishiyama T."/>
            <person name="Sese J."/>
            <person name="O'Brien M.J."/>
            <person name="Copetti D."/>
            <person name="Mohd Noor M.I."/>
            <person name="Ong R.C."/>
            <person name="Putra M."/>
            <person name="Sireger I.Z."/>
            <person name="Indrioko S."/>
            <person name="Kosugi Y."/>
            <person name="Izuno A."/>
            <person name="Isagi Y."/>
            <person name="Lee S.L."/>
            <person name="Shimizu K.K."/>
        </authorList>
    </citation>
    <scope>NUCLEOTIDE SEQUENCE [LARGE SCALE GENOMIC DNA]</scope>
    <source>
        <strain evidence="11">214</strain>
    </source>
</reference>
<dbReference type="InterPro" id="IPR009072">
    <property type="entry name" value="Histone-fold"/>
</dbReference>
<dbReference type="AlphaFoldDB" id="A0AAV5J457"/>
<comment type="caution">
    <text evidence="11">The sequence shown here is derived from an EMBL/GenBank/DDBJ whole genome shotgun (WGS) entry which is preliminary data.</text>
</comment>
<dbReference type="InterPro" id="IPR007125">
    <property type="entry name" value="H2A/H2B/H3"/>
</dbReference>
<protein>
    <recommendedName>
        <fullName evidence="10">Core Histone H2A/H2B/H3 domain-containing protein</fullName>
    </recommendedName>
</protein>
<dbReference type="GO" id="GO:0046982">
    <property type="term" value="F:protein heterodimerization activity"/>
    <property type="evidence" value="ECO:0007669"/>
    <property type="project" value="InterPro"/>
</dbReference>
<evidence type="ECO:0000256" key="3">
    <source>
        <dbReference type="ARBA" id="ARBA00010343"/>
    </source>
</evidence>
<gene>
    <name evidence="11" type="ORF">SLEP1_g20895</name>
</gene>
<dbReference type="GO" id="GO:0005634">
    <property type="term" value="C:nucleus"/>
    <property type="evidence" value="ECO:0007669"/>
    <property type="project" value="UniProtKB-SubCell"/>
</dbReference>
<evidence type="ECO:0000256" key="6">
    <source>
        <dbReference type="ARBA" id="ARBA00023125"/>
    </source>
</evidence>
<dbReference type="InterPro" id="IPR000164">
    <property type="entry name" value="Histone_H3/CENP-A"/>
</dbReference>
<evidence type="ECO:0000256" key="2">
    <source>
        <dbReference type="ARBA" id="ARBA00004286"/>
    </source>
</evidence>
<dbReference type="FunFam" id="1.10.20.10:FF:000085">
    <property type="entry name" value="Histone H3.2"/>
    <property type="match status" value="1"/>
</dbReference>
<evidence type="ECO:0000256" key="4">
    <source>
        <dbReference type="ARBA" id="ARBA00022454"/>
    </source>
</evidence>
<keyword evidence="6" id="KW-0238">DNA-binding</keyword>
<evidence type="ECO:0000256" key="7">
    <source>
        <dbReference type="ARBA" id="ARBA00023242"/>
    </source>
</evidence>
<keyword evidence="7" id="KW-0539">Nucleus</keyword>
<dbReference type="SMART" id="SM00428">
    <property type="entry name" value="H3"/>
    <property type="match status" value="1"/>
</dbReference>
<feature type="domain" description="Core Histone H2A/H2B/H3" evidence="10">
    <location>
        <begin position="81"/>
        <end position="163"/>
    </location>
</feature>
<sequence>MARTKMTARMTTGGFCPRRQLAYKRCQLPPTIEADEETLFSCAECVRESPLTSEKVGQPQFSRSQKASATGGVKKPHRFRPGSEALRELRNNRRSNEDLILEVPFKNLVRQIAQDFKRHVVLASQEEADAYLAGLFVDNNFYAIIHAKRITIMPKDIQLARRIHGDC</sequence>
<keyword evidence="12" id="KW-1185">Reference proteome</keyword>
<dbReference type="GO" id="GO:0000786">
    <property type="term" value="C:nucleosome"/>
    <property type="evidence" value="ECO:0007669"/>
    <property type="project" value="UniProtKB-KW"/>
</dbReference>
<comment type="subcellular location">
    <subcellularLocation>
        <location evidence="2">Chromosome</location>
    </subcellularLocation>
    <subcellularLocation>
        <location evidence="1">Nucleus</location>
    </subcellularLocation>
</comment>
<organism evidence="11 12">
    <name type="scientific">Rubroshorea leprosula</name>
    <dbReference type="NCBI Taxonomy" id="152421"/>
    <lineage>
        <taxon>Eukaryota</taxon>
        <taxon>Viridiplantae</taxon>
        <taxon>Streptophyta</taxon>
        <taxon>Embryophyta</taxon>
        <taxon>Tracheophyta</taxon>
        <taxon>Spermatophyta</taxon>
        <taxon>Magnoliopsida</taxon>
        <taxon>eudicotyledons</taxon>
        <taxon>Gunneridae</taxon>
        <taxon>Pentapetalae</taxon>
        <taxon>rosids</taxon>
        <taxon>malvids</taxon>
        <taxon>Malvales</taxon>
        <taxon>Dipterocarpaceae</taxon>
        <taxon>Rubroshorea</taxon>
    </lineage>
</organism>
<dbReference type="Proteomes" id="UP001054252">
    <property type="component" value="Unassembled WGS sequence"/>
</dbReference>
<comment type="similarity">
    <text evidence="3">Belongs to the histone H3 family.</text>
</comment>
<dbReference type="EMBL" id="BPVZ01000030">
    <property type="protein sequence ID" value="GKV09384.1"/>
    <property type="molecule type" value="Genomic_DNA"/>
</dbReference>
<dbReference type="Gene3D" id="1.10.20.10">
    <property type="entry name" value="Histone, subunit A"/>
    <property type="match status" value="1"/>
</dbReference>
<dbReference type="PANTHER" id="PTHR11426">
    <property type="entry name" value="HISTONE H3"/>
    <property type="match status" value="1"/>
</dbReference>
<keyword evidence="8" id="KW-0544">Nucleosome core</keyword>
<evidence type="ECO:0000313" key="12">
    <source>
        <dbReference type="Proteomes" id="UP001054252"/>
    </source>
</evidence>
<dbReference type="GO" id="GO:0030527">
    <property type="term" value="F:structural constituent of chromatin"/>
    <property type="evidence" value="ECO:0007669"/>
    <property type="project" value="InterPro"/>
</dbReference>
<dbReference type="SUPFAM" id="SSF47113">
    <property type="entry name" value="Histone-fold"/>
    <property type="match status" value="1"/>
</dbReference>